<sequence length="135" mass="15422">MASASQEFSWKWFLLSPKGRISRSDYWLRYALPYFIINIVLVGLDIMIGAYSIEAGGGLFSTIFAIVGIYPAIVILIKRWHDRDKSGWWTLIIFVPIIGAFWVLIECGFLRGTAGPNRFGPSRFPEEQNINEVFE</sequence>
<proteinExistence type="predicted"/>
<evidence type="ECO:0000313" key="2">
    <source>
        <dbReference type="EMBL" id="KKJ76489.1"/>
    </source>
</evidence>
<keyword evidence="1" id="KW-1133">Transmembrane helix</keyword>
<evidence type="ECO:0000256" key="1">
    <source>
        <dbReference type="SAM" id="Phobius"/>
    </source>
</evidence>
<organism evidence="2 3">
    <name type="scientific">Kiloniella litopenaei</name>
    <dbReference type="NCBI Taxonomy" id="1549748"/>
    <lineage>
        <taxon>Bacteria</taxon>
        <taxon>Pseudomonadati</taxon>
        <taxon>Pseudomonadota</taxon>
        <taxon>Alphaproteobacteria</taxon>
        <taxon>Rhodospirillales</taxon>
        <taxon>Kiloniellaceae</taxon>
        <taxon>Kiloniella</taxon>
    </lineage>
</organism>
<protein>
    <recommendedName>
        <fullName evidence="4">DUF805 domain-containing protein</fullName>
    </recommendedName>
</protein>
<evidence type="ECO:0000313" key="3">
    <source>
        <dbReference type="Proteomes" id="UP000034491"/>
    </source>
</evidence>
<gene>
    <name evidence="2" type="ORF">WH95_13260</name>
</gene>
<feature type="transmembrane region" description="Helical" evidence="1">
    <location>
        <begin position="30"/>
        <end position="53"/>
    </location>
</feature>
<dbReference type="STRING" id="1549748.WH95_13260"/>
<comment type="caution">
    <text evidence="2">The sequence shown here is derived from an EMBL/GenBank/DDBJ whole genome shotgun (WGS) entry which is preliminary data.</text>
</comment>
<dbReference type="Proteomes" id="UP000034491">
    <property type="component" value="Unassembled WGS sequence"/>
</dbReference>
<dbReference type="AlphaFoldDB" id="A0A0M2R7V2"/>
<dbReference type="OrthoDB" id="9812349at2"/>
<reference evidence="2 3" key="1">
    <citation type="submission" date="2015-03" db="EMBL/GenBank/DDBJ databases">
        <title>Genome sequence of Kiloniella sp. P1-1, isolated from the gut microflora of Pacific white shrimp, Penaeus vannamei.</title>
        <authorList>
            <person name="Shao Z."/>
            <person name="Wang L."/>
            <person name="Li X."/>
        </authorList>
    </citation>
    <scope>NUCLEOTIDE SEQUENCE [LARGE SCALE GENOMIC DNA]</scope>
    <source>
        <strain evidence="2 3">P1-1</strain>
    </source>
</reference>
<feature type="transmembrane region" description="Helical" evidence="1">
    <location>
        <begin position="59"/>
        <end position="77"/>
    </location>
</feature>
<dbReference type="GO" id="GO:0005886">
    <property type="term" value="C:plasma membrane"/>
    <property type="evidence" value="ECO:0007669"/>
    <property type="project" value="TreeGrafter"/>
</dbReference>
<accession>A0A0M2R7V2</accession>
<keyword evidence="1" id="KW-0472">Membrane</keyword>
<keyword evidence="1" id="KW-0812">Transmembrane</keyword>
<name>A0A0M2R7V2_9PROT</name>
<dbReference type="PATRIC" id="fig|1549748.8.peg.844"/>
<dbReference type="EMBL" id="LANI01000019">
    <property type="protein sequence ID" value="KKJ76489.1"/>
    <property type="molecule type" value="Genomic_DNA"/>
</dbReference>
<feature type="transmembrane region" description="Helical" evidence="1">
    <location>
        <begin position="89"/>
        <end position="111"/>
    </location>
</feature>
<dbReference type="Pfam" id="PF05656">
    <property type="entry name" value="DUF805"/>
    <property type="match status" value="1"/>
</dbReference>
<dbReference type="InterPro" id="IPR008523">
    <property type="entry name" value="DUF805"/>
</dbReference>
<keyword evidence="3" id="KW-1185">Reference proteome</keyword>
<evidence type="ECO:0008006" key="4">
    <source>
        <dbReference type="Google" id="ProtNLM"/>
    </source>
</evidence>
<dbReference type="PANTHER" id="PTHR34980">
    <property type="entry name" value="INNER MEMBRANE PROTEIN-RELATED-RELATED"/>
    <property type="match status" value="1"/>
</dbReference>